<evidence type="ECO:0000313" key="2">
    <source>
        <dbReference type="EMBL" id="SFI62173.1"/>
    </source>
</evidence>
<dbReference type="Proteomes" id="UP000199559">
    <property type="component" value="Unassembled WGS sequence"/>
</dbReference>
<reference evidence="3" key="1">
    <citation type="submission" date="2016-10" db="EMBL/GenBank/DDBJ databases">
        <authorList>
            <person name="Varghese N."/>
            <person name="Submissions S."/>
        </authorList>
    </citation>
    <scope>NUCLEOTIDE SEQUENCE [LARGE SCALE GENOMIC DNA]</scope>
    <source>
        <strain evidence="3">DSM 28881</strain>
    </source>
</reference>
<keyword evidence="3" id="KW-1185">Reference proteome</keyword>
<dbReference type="AlphaFoldDB" id="A0A1I3JPK0"/>
<dbReference type="Gene3D" id="3.40.50.300">
    <property type="entry name" value="P-loop containing nucleotide triphosphate hydrolases"/>
    <property type="match status" value="1"/>
</dbReference>
<name>A0A1I3JPK0_9FLAO</name>
<dbReference type="InterPro" id="IPR037359">
    <property type="entry name" value="NST/OST"/>
</dbReference>
<evidence type="ECO:0000256" key="1">
    <source>
        <dbReference type="ARBA" id="ARBA00022679"/>
    </source>
</evidence>
<organism evidence="2 3">
    <name type="scientific">Olleya namhaensis</name>
    <dbReference type="NCBI Taxonomy" id="1144750"/>
    <lineage>
        <taxon>Bacteria</taxon>
        <taxon>Pseudomonadati</taxon>
        <taxon>Bacteroidota</taxon>
        <taxon>Flavobacteriia</taxon>
        <taxon>Flavobacteriales</taxon>
        <taxon>Flavobacteriaceae</taxon>
    </lineage>
</organism>
<dbReference type="STRING" id="1144750.SAMN05443431_101496"/>
<accession>A0A1I3JPK0</accession>
<dbReference type="PANTHER" id="PTHR10605">
    <property type="entry name" value="HEPARAN SULFATE SULFOTRANSFERASE"/>
    <property type="match status" value="1"/>
</dbReference>
<protein>
    <submittedName>
        <fullName evidence="2">Sulfotransferase family protein</fullName>
    </submittedName>
</protein>
<dbReference type="SUPFAM" id="SSF52540">
    <property type="entry name" value="P-loop containing nucleoside triphosphate hydrolases"/>
    <property type="match status" value="1"/>
</dbReference>
<keyword evidence="1 2" id="KW-0808">Transferase</keyword>
<evidence type="ECO:0000313" key="3">
    <source>
        <dbReference type="Proteomes" id="UP000199559"/>
    </source>
</evidence>
<sequence>MEVKKPNINLFIVGAAKSGTTSLYNYLAQHPDVFFPDVKEPNFYSDAESHNPSAYIKPKKGKFYHNKIITDPAVYFSLFDEVKNQAIVADSSPSYLWDQQTAKRIHKDFPEAKIVMLLRNPVQRAFSQFLMDLKDGNQIEENFKQALLKDAKFQPKTWGRAHLYTEIGLYHDQVKQYLDTFGNQLIKVVIYEDFIKDTAKYLKDICAFLNIDTNYIDTIDYNKVYNPYVVPKGKISKFILTYKNKFGLLKLLVPKFVKEYLNNKMLFKQEKKPIIEPADKAYLNTVFEADIIKLEQLLQQDLNQWKQ</sequence>
<dbReference type="Pfam" id="PF13469">
    <property type="entry name" value="Sulfotransfer_3"/>
    <property type="match status" value="1"/>
</dbReference>
<dbReference type="GO" id="GO:0008146">
    <property type="term" value="F:sulfotransferase activity"/>
    <property type="evidence" value="ECO:0007669"/>
    <property type="project" value="InterPro"/>
</dbReference>
<dbReference type="PANTHER" id="PTHR10605:SF56">
    <property type="entry name" value="BIFUNCTIONAL HEPARAN SULFATE N-DEACETYLASE_N-SULFOTRANSFERASE"/>
    <property type="match status" value="1"/>
</dbReference>
<dbReference type="EMBL" id="FORM01000001">
    <property type="protein sequence ID" value="SFI62173.1"/>
    <property type="molecule type" value="Genomic_DNA"/>
</dbReference>
<gene>
    <name evidence="2" type="ORF">SAMN05443431_101496</name>
</gene>
<proteinExistence type="predicted"/>
<dbReference type="RefSeq" id="WP_090837175.1">
    <property type="nucleotide sequence ID" value="NZ_FORM01000001.1"/>
</dbReference>
<dbReference type="InterPro" id="IPR027417">
    <property type="entry name" value="P-loop_NTPase"/>
</dbReference>